<keyword evidence="2" id="KW-1185">Reference proteome</keyword>
<accession>A0ABM8QSB0</accession>
<proteinExistence type="predicted"/>
<evidence type="ECO:0000313" key="1">
    <source>
        <dbReference type="EMBL" id="CAE6712774.1"/>
    </source>
</evidence>
<comment type="caution">
    <text evidence="1">The sequence shown here is derived from an EMBL/GenBank/DDBJ whole genome shotgun (WGS) entry which is preliminary data.</text>
</comment>
<name>A0ABM8QSB0_9BACT</name>
<dbReference type="Proteomes" id="UP000675880">
    <property type="component" value="Unassembled WGS sequence"/>
</dbReference>
<dbReference type="EMBL" id="CAJNBJ010000001">
    <property type="protein sequence ID" value="CAE6712774.1"/>
    <property type="molecule type" value="Genomic_DNA"/>
</dbReference>
<evidence type="ECO:0000313" key="2">
    <source>
        <dbReference type="Proteomes" id="UP000675880"/>
    </source>
</evidence>
<organism evidence="1 2">
    <name type="scientific">Nitrospira defluvii</name>
    <dbReference type="NCBI Taxonomy" id="330214"/>
    <lineage>
        <taxon>Bacteria</taxon>
        <taxon>Pseudomonadati</taxon>
        <taxon>Nitrospirota</taxon>
        <taxon>Nitrospiria</taxon>
        <taxon>Nitrospirales</taxon>
        <taxon>Nitrospiraceae</taxon>
        <taxon>Nitrospira</taxon>
    </lineage>
</organism>
<protein>
    <submittedName>
        <fullName evidence="1">Uncharacterized protein</fullName>
    </submittedName>
</protein>
<reference evidence="1 2" key="1">
    <citation type="submission" date="2021-02" db="EMBL/GenBank/DDBJ databases">
        <authorList>
            <person name="Han P."/>
        </authorList>
    </citation>
    <scope>NUCLEOTIDE SEQUENCE [LARGE SCALE GENOMIC DNA]</scope>
    <source>
        <strain evidence="1">Candidatus Nitrospira sp. ZN2</strain>
    </source>
</reference>
<dbReference type="RefSeq" id="WP_213041066.1">
    <property type="nucleotide sequence ID" value="NZ_CAJNBJ010000001.1"/>
</dbReference>
<sequence>MTCGRCQGLMVDEWRPDFSPETFVWRCINCGSIVDPLIEQNRRTRMAEQLLLEPVEALQ</sequence>
<gene>
    <name evidence="1" type="ORF">NSPZN2_11299</name>
</gene>